<dbReference type="InterPro" id="IPR013762">
    <property type="entry name" value="Integrase-like_cat_sf"/>
</dbReference>
<evidence type="ECO:0000313" key="5">
    <source>
        <dbReference type="Proteomes" id="UP000509750"/>
    </source>
</evidence>
<feature type="domain" description="Tyr recombinase" evidence="3">
    <location>
        <begin position="158"/>
        <end position="362"/>
    </location>
</feature>
<dbReference type="SUPFAM" id="SSF56349">
    <property type="entry name" value="DNA breaking-rejoining enzymes"/>
    <property type="match status" value="1"/>
</dbReference>
<dbReference type="InterPro" id="IPR002104">
    <property type="entry name" value="Integrase_catalytic"/>
</dbReference>
<gene>
    <name evidence="4" type="ORF">HUG10_04630</name>
</gene>
<proteinExistence type="predicted"/>
<sequence length="365" mass="42088">MSENRPKTLERCPVMDGSETEPNRSIRIVPTPNEELLTEKEQLDYYEYRKSFLTWLLKFGKNPEMAKGYSPYTVYATGYRSAAFDRWVWDHNGGYKAPPTEEDATVFMDEVALSDDSDCMKGKKLEMLRRYSKWLSEQHGQDQWAFPWKFKSGGGNNQPRDFLSVDERRAIRQAALGLDGNPAYGVEDKDALAVTDGSWKFTSIVWTSLDAALRPVEVGRAKVGWVDPDNGVLRIPIEESSKNDGNWTVSVTDRTATALKRWLEERASHPRYEDTDALWLTRHGNRYGANELRRLLHGLCDRAGIDYEHRQMSWYTIRHSVGTYMTKERDLAATKAQLRHKCPKTTMKYDQVPVEDRRDALDRMG</sequence>
<dbReference type="KEGG" id="halg:HUG10_04630"/>
<dbReference type="GO" id="GO:0015074">
    <property type="term" value="P:DNA integration"/>
    <property type="evidence" value="ECO:0007669"/>
    <property type="project" value="InterPro"/>
</dbReference>
<dbReference type="CDD" id="cd00397">
    <property type="entry name" value="DNA_BRE_C"/>
    <property type="match status" value="1"/>
</dbReference>
<dbReference type="PROSITE" id="PS51898">
    <property type="entry name" value="TYR_RECOMBINASE"/>
    <property type="match status" value="1"/>
</dbReference>
<protein>
    <submittedName>
        <fullName evidence="4">Site-specific integrase</fullName>
    </submittedName>
</protein>
<name>A0A7D5GWG0_9EURY</name>
<evidence type="ECO:0000256" key="2">
    <source>
        <dbReference type="SAM" id="MobiDB-lite"/>
    </source>
</evidence>
<feature type="region of interest" description="Disordered" evidence="2">
    <location>
        <begin position="1"/>
        <end position="22"/>
    </location>
</feature>
<keyword evidence="1" id="KW-0233">DNA recombination</keyword>
<reference evidence="4 5" key="1">
    <citation type="submission" date="2020-07" db="EMBL/GenBank/DDBJ databases">
        <title>Gai3-2, isolated from salt lake.</title>
        <authorList>
            <person name="Cui H."/>
            <person name="Shi X."/>
        </authorList>
    </citation>
    <scope>NUCLEOTIDE SEQUENCE [LARGE SCALE GENOMIC DNA]</scope>
    <source>
        <strain evidence="4 5">Gai3-2</strain>
    </source>
</reference>
<dbReference type="Gene3D" id="1.10.443.10">
    <property type="entry name" value="Intergrase catalytic core"/>
    <property type="match status" value="1"/>
</dbReference>
<keyword evidence="5" id="KW-1185">Reference proteome</keyword>
<evidence type="ECO:0000256" key="1">
    <source>
        <dbReference type="ARBA" id="ARBA00023172"/>
    </source>
</evidence>
<dbReference type="EMBL" id="CP058529">
    <property type="protein sequence ID" value="QLG26869.1"/>
    <property type="molecule type" value="Genomic_DNA"/>
</dbReference>
<dbReference type="Proteomes" id="UP000509750">
    <property type="component" value="Chromosome"/>
</dbReference>
<feature type="compositionally biased region" description="Basic and acidic residues" evidence="2">
    <location>
        <begin position="1"/>
        <end position="10"/>
    </location>
</feature>
<dbReference type="Pfam" id="PF00589">
    <property type="entry name" value="Phage_integrase"/>
    <property type="match status" value="1"/>
</dbReference>
<evidence type="ECO:0000259" key="3">
    <source>
        <dbReference type="PROSITE" id="PS51898"/>
    </source>
</evidence>
<organism evidence="4 5">
    <name type="scientific">Halorarum halophilum</name>
    <dbReference type="NCBI Taxonomy" id="2743090"/>
    <lineage>
        <taxon>Archaea</taxon>
        <taxon>Methanobacteriati</taxon>
        <taxon>Methanobacteriota</taxon>
        <taxon>Stenosarchaea group</taxon>
        <taxon>Halobacteria</taxon>
        <taxon>Halobacteriales</taxon>
        <taxon>Haloferacaceae</taxon>
        <taxon>Halorarum</taxon>
    </lineage>
</organism>
<dbReference type="GO" id="GO:0006310">
    <property type="term" value="P:DNA recombination"/>
    <property type="evidence" value="ECO:0007669"/>
    <property type="project" value="UniProtKB-KW"/>
</dbReference>
<dbReference type="AlphaFoldDB" id="A0A7D5GWG0"/>
<dbReference type="GO" id="GO:0003677">
    <property type="term" value="F:DNA binding"/>
    <property type="evidence" value="ECO:0007669"/>
    <property type="project" value="InterPro"/>
</dbReference>
<accession>A0A7D5GWG0</accession>
<evidence type="ECO:0000313" key="4">
    <source>
        <dbReference type="EMBL" id="QLG26869.1"/>
    </source>
</evidence>
<dbReference type="InterPro" id="IPR011010">
    <property type="entry name" value="DNA_brk_join_enz"/>
</dbReference>